<feature type="transmembrane region" description="Helical" evidence="1">
    <location>
        <begin position="64"/>
        <end position="84"/>
    </location>
</feature>
<protein>
    <recommendedName>
        <fullName evidence="4">Zinc-finger domain-containing protein</fullName>
    </recommendedName>
</protein>
<keyword evidence="1" id="KW-0812">Transmembrane</keyword>
<evidence type="ECO:0000313" key="3">
    <source>
        <dbReference type="Proteomes" id="UP000326354"/>
    </source>
</evidence>
<sequence length="151" mass="18062">MHCCHEQVYLYFYNELECDREFLVHLANCPSCQERLDFLQKMSQVMDFDDMPQPKIVLPHRRTYRWILAAAAALLIGILSLFSLEEKLPQKKLPQNFVAEEMGWDSLDADIDKLRRGIKRLSRRSYVTSLYKTRYSKMKRKITKLKNSRIW</sequence>
<evidence type="ECO:0008006" key="4">
    <source>
        <dbReference type="Google" id="ProtNLM"/>
    </source>
</evidence>
<keyword evidence="1" id="KW-1133">Transmembrane helix</keyword>
<dbReference type="KEGG" id="uam:UABAM_01328"/>
<keyword evidence="3" id="KW-1185">Reference proteome</keyword>
<proteinExistence type="predicted"/>
<accession>A0A5S9F1U5</accession>
<dbReference type="EMBL" id="AP019860">
    <property type="protein sequence ID" value="BBM82985.1"/>
    <property type="molecule type" value="Genomic_DNA"/>
</dbReference>
<organism evidence="2 3">
    <name type="scientific">Uabimicrobium amorphum</name>
    <dbReference type="NCBI Taxonomy" id="2596890"/>
    <lineage>
        <taxon>Bacteria</taxon>
        <taxon>Pseudomonadati</taxon>
        <taxon>Planctomycetota</taxon>
        <taxon>Candidatus Uabimicrobiia</taxon>
        <taxon>Candidatus Uabimicrobiales</taxon>
        <taxon>Candidatus Uabimicrobiaceae</taxon>
        <taxon>Candidatus Uabimicrobium</taxon>
    </lineage>
</organism>
<gene>
    <name evidence="2" type="ORF">UABAM_01328</name>
</gene>
<keyword evidence="1" id="KW-0472">Membrane</keyword>
<dbReference type="Proteomes" id="UP000326354">
    <property type="component" value="Chromosome"/>
</dbReference>
<name>A0A5S9F1U5_UABAM</name>
<evidence type="ECO:0000313" key="2">
    <source>
        <dbReference type="EMBL" id="BBM82985.1"/>
    </source>
</evidence>
<evidence type="ECO:0000256" key="1">
    <source>
        <dbReference type="SAM" id="Phobius"/>
    </source>
</evidence>
<reference evidence="2 3" key="1">
    <citation type="submission" date="2019-08" db="EMBL/GenBank/DDBJ databases">
        <title>Complete genome sequence of Candidatus Uab amorphum.</title>
        <authorList>
            <person name="Shiratori T."/>
            <person name="Suzuki S."/>
            <person name="Kakizawa Y."/>
            <person name="Ishida K."/>
        </authorList>
    </citation>
    <scope>NUCLEOTIDE SEQUENCE [LARGE SCALE GENOMIC DNA]</scope>
    <source>
        <strain evidence="2 3">SRT547</strain>
    </source>
</reference>
<dbReference type="AlphaFoldDB" id="A0A5S9F1U5"/>